<dbReference type="SUPFAM" id="SSF88723">
    <property type="entry name" value="PIN domain-like"/>
    <property type="match status" value="1"/>
</dbReference>
<dbReference type="CDD" id="cd18727">
    <property type="entry name" value="PIN_Swt1-like"/>
    <property type="match status" value="1"/>
</dbReference>
<dbReference type="Proteomes" id="UP000268093">
    <property type="component" value="Unassembled WGS sequence"/>
</dbReference>
<dbReference type="Gene3D" id="3.40.50.1010">
    <property type="entry name" value="5'-nuclease"/>
    <property type="match status" value="1"/>
</dbReference>
<dbReference type="PANTHER" id="PTHR16161">
    <property type="entry name" value="TRANSCRIPTIONAL PROTEIN SWT1"/>
    <property type="match status" value="1"/>
</dbReference>
<dbReference type="InterPro" id="IPR052626">
    <property type="entry name" value="SWT1_Regulator"/>
</dbReference>
<evidence type="ECO:0000256" key="1">
    <source>
        <dbReference type="SAM" id="MobiDB-lite"/>
    </source>
</evidence>
<name>A0A433DBQ7_9FUNG</name>
<dbReference type="InterPro" id="IPR029060">
    <property type="entry name" value="PIN-like_dom_sf"/>
</dbReference>
<keyword evidence="4" id="KW-1185">Reference proteome</keyword>
<dbReference type="InterPro" id="IPR002716">
    <property type="entry name" value="PIN_dom"/>
</dbReference>
<dbReference type="Pfam" id="PF13638">
    <property type="entry name" value="PIN_4"/>
    <property type="match status" value="1"/>
</dbReference>
<feature type="compositionally biased region" description="Low complexity" evidence="1">
    <location>
        <begin position="383"/>
        <end position="397"/>
    </location>
</feature>
<sequence length="603" mass="66519">MAATDNDDDLEFMDIDDEYIIDQFNSQLAELRKDKLLFQHPVAVVQPLGAPAPNHPNDLAVGRARSFVILDTNYLISHLGFLKELVGQCAKSNGTVLIIVPWVVIQELDGLKKSIRIPDNPNRSSKVPTLGTLARSAINFIHAIFLEQNTALRGQKIHECFEDRVSSYIPIHPSYINHPSPHPHLLRYFNLITARPVTLLSNDKNLCVKAMIHNVHTVSWARQRGLDHFWTEVVAASPGVVSPPPPSSSTTTAKPNPSDTKKPELAPPAAAKVRQNETKNSGPKSKNKSGDAVRGVNKKVVGSQVGAPVVAVVGADKMGAGMAIRNVAQTMEVEMAVQHYDYESDDIMMLDSDDDDDVPKEGSWASMHAIPKPSILNPTRHYSTSPTSPTFPTSPTSIHGPHPSRRNSARAPLGPPPLGPLPDDLYGLAWTILIYFTRHMGPSLVHHLAQSFGPSWASHLPTDLRLPHWTLPQQLDVLQQHFADVFVNRAYGGYQRAVQHVAGIDAFLVKWDHAGRYRDKYGEETGRILQMVEITKAHIEALVGDVEILLHGLVSESEAGVVARGVTGERGTREEARAKVVEWRRWLERAGGMDGRKEGRGRR</sequence>
<reference evidence="3 4" key="1">
    <citation type="journal article" date="2018" name="New Phytol.">
        <title>Phylogenomics of Endogonaceae and evolution of mycorrhizas within Mucoromycota.</title>
        <authorList>
            <person name="Chang Y."/>
            <person name="Desiro A."/>
            <person name="Na H."/>
            <person name="Sandor L."/>
            <person name="Lipzen A."/>
            <person name="Clum A."/>
            <person name="Barry K."/>
            <person name="Grigoriev I.V."/>
            <person name="Martin F.M."/>
            <person name="Stajich J.E."/>
            <person name="Smith M.E."/>
            <person name="Bonito G."/>
            <person name="Spatafora J.W."/>
        </authorList>
    </citation>
    <scope>NUCLEOTIDE SEQUENCE [LARGE SCALE GENOMIC DNA]</scope>
    <source>
        <strain evidence="3 4">GMNB39</strain>
    </source>
</reference>
<dbReference type="PANTHER" id="PTHR16161:SF0">
    <property type="entry name" value="TRANSCRIPTIONAL PROTEIN SWT1"/>
    <property type="match status" value="1"/>
</dbReference>
<comment type="caution">
    <text evidence="3">The sequence shown here is derived from an EMBL/GenBank/DDBJ whole genome shotgun (WGS) entry which is preliminary data.</text>
</comment>
<dbReference type="GO" id="GO:0005634">
    <property type="term" value="C:nucleus"/>
    <property type="evidence" value="ECO:0007669"/>
    <property type="project" value="TreeGrafter"/>
</dbReference>
<feature type="region of interest" description="Disordered" evidence="1">
    <location>
        <begin position="353"/>
        <end position="416"/>
    </location>
</feature>
<gene>
    <name evidence="3" type="ORF">BC936DRAFT_144787</name>
</gene>
<dbReference type="OrthoDB" id="2017974at2759"/>
<protein>
    <submittedName>
        <fullName evidence="3">PIN domain-containing protein</fullName>
    </submittedName>
</protein>
<dbReference type="EMBL" id="RBNI01003531">
    <property type="protein sequence ID" value="RUP48257.1"/>
    <property type="molecule type" value="Genomic_DNA"/>
</dbReference>
<dbReference type="SMART" id="SM00670">
    <property type="entry name" value="PINc"/>
    <property type="match status" value="1"/>
</dbReference>
<evidence type="ECO:0000259" key="2">
    <source>
        <dbReference type="SMART" id="SM00670"/>
    </source>
</evidence>
<accession>A0A433DBQ7</accession>
<dbReference type="GO" id="GO:0004540">
    <property type="term" value="F:RNA nuclease activity"/>
    <property type="evidence" value="ECO:0007669"/>
    <property type="project" value="UniProtKB-ARBA"/>
</dbReference>
<proteinExistence type="predicted"/>
<evidence type="ECO:0000313" key="3">
    <source>
        <dbReference type="EMBL" id="RUP48257.1"/>
    </source>
</evidence>
<feature type="domain" description="PIN" evidence="2">
    <location>
        <begin position="66"/>
        <end position="208"/>
    </location>
</feature>
<dbReference type="AlphaFoldDB" id="A0A433DBQ7"/>
<organism evidence="3 4">
    <name type="scientific">Jimgerdemannia flammicorona</name>
    <dbReference type="NCBI Taxonomy" id="994334"/>
    <lineage>
        <taxon>Eukaryota</taxon>
        <taxon>Fungi</taxon>
        <taxon>Fungi incertae sedis</taxon>
        <taxon>Mucoromycota</taxon>
        <taxon>Mucoromycotina</taxon>
        <taxon>Endogonomycetes</taxon>
        <taxon>Endogonales</taxon>
        <taxon>Endogonaceae</taxon>
        <taxon>Jimgerdemannia</taxon>
    </lineage>
</organism>
<feature type="compositionally biased region" description="Low complexity" evidence="1">
    <location>
        <begin position="248"/>
        <end position="258"/>
    </location>
</feature>
<evidence type="ECO:0000313" key="4">
    <source>
        <dbReference type="Proteomes" id="UP000268093"/>
    </source>
</evidence>
<feature type="region of interest" description="Disordered" evidence="1">
    <location>
        <begin position="237"/>
        <end position="296"/>
    </location>
</feature>